<evidence type="ECO:0000313" key="2">
    <source>
        <dbReference type="EMBL" id="MBW0470959.1"/>
    </source>
</evidence>
<dbReference type="Proteomes" id="UP000765509">
    <property type="component" value="Unassembled WGS sequence"/>
</dbReference>
<dbReference type="AlphaFoldDB" id="A0A9Q3BT43"/>
<feature type="compositionally biased region" description="Polar residues" evidence="1">
    <location>
        <begin position="83"/>
        <end position="101"/>
    </location>
</feature>
<gene>
    <name evidence="2" type="ORF">O181_010674</name>
</gene>
<evidence type="ECO:0000256" key="1">
    <source>
        <dbReference type="SAM" id="MobiDB-lite"/>
    </source>
</evidence>
<evidence type="ECO:0000313" key="3">
    <source>
        <dbReference type="Proteomes" id="UP000765509"/>
    </source>
</evidence>
<sequence>MLTCPCRNLDVTPTLPLHLHPHHSLRSRSALKMYLLCRPQPSLCLILSATYHAYARVVPSPHASDTAPPSLPSSLLTFPHPTAHNSNTPVAPSRYTSSASSHIPHPYTLAVSS</sequence>
<accession>A0A9Q3BT43</accession>
<comment type="caution">
    <text evidence="2">The sequence shown here is derived from an EMBL/GenBank/DDBJ whole genome shotgun (WGS) entry which is preliminary data.</text>
</comment>
<organism evidence="2 3">
    <name type="scientific">Austropuccinia psidii MF-1</name>
    <dbReference type="NCBI Taxonomy" id="1389203"/>
    <lineage>
        <taxon>Eukaryota</taxon>
        <taxon>Fungi</taxon>
        <taxon>Dikarya</taxon>
        <taxon>Basidiomycota</taxon>
        <taxon>Pucciniomycotina</taxon>
        <taxon>Pucciniomycetes</taxon>
        <taxon>Pucciniales</taxon>
        <taxon>Sphaerophragmiaceae</taxon>
        <taxon>Austropuccinia</taxon>
    </lineage>
</organism>
<protein>
    <submittedName>
        <fullName evidence="2">Uncharacterized protein</fullName>
    </submittedName>
</protein>
<proteinExistence type="predicted"/>
<dbReference type="EMBL" id="AVOT02002614">
    <property type="protein sequence ID" value="MBW0470959.1"/>
    <property type="molecule type" value="Genomic_DNA"/>
</dbReference>
<keyword evidence="3" id="KW-1185">Reference proteome</keyword>
<reference evidence="2" key="1">
    <citation type="submission" date="2021-03" db="EMBL/GenBank/DDBJ databases">
        <title>Draft genome sequence of rust myrtle Austropuccinia psidii MF-1, a brazilian biotype.</title>
        <authorList>
            <person name="Quecine M.C."/>
            <person name="Pachon D.M.R."/>
            <person name="Bonatelli M.L."/>
            <person name="Correr F.H."/>
            <person name="Franceschini L.M."/>
            <person name="Leite T.F."/>
            <person name="Margarido G.R.A."/>
            <person name="Almeida C.A."/>
            <person name="Ferrarezi J.A."/>
            <person name="Labate C.A."/>
        </authorList>
    </citation>
    <scope>NUCLEOTIDE SEQUENCE</scope>
    <source>
        <strain evidence="2">MF-1</strain>
    </source>
</reference>
<feature type="region of interest" description="Disordered" evidence="1">
    <location>
        <begin position="60"/>
        <end position="113"/>
    </location>
</feature>
<name>A0A9Q3BT43_9BASI</name>